<dbReference type="Gene3D" id="2.170.130.10">
    <property type="entry name" value="TonB-dependent receptor, plug domain"/>
    <property type="match status" value="1"/>
</dbReference>
<accession>A0A8H9FVT6</accession>
<dbReference type="InterPro" id="IPR039426">
    <property type="entry name" value="TonB-dep_rcpt-like"/>
</dbReference>
<dbReference type="EMBL" id="BMKM01000001">
    <property type="protein sequence ID" value="GGE08087.1"/>
    <property type="molecule type" value="Genomic_DNA"/>
</dbReference>
<keyword evidence="1" id="KW-0812">Transmembrane</keyword>
<proteinExistence type="inferred from homology"/>
<dbReference type="NCBIfam" id="TIGR04056">
    <property type="entry name" value="OMP_RagA_SusC"/>
    <property type="match status" value="1"/>
</dbReference>
<keyword evidence="1" id="KW-0998">Cell outer membrane</keyword>
<dbReference type="InterPro" id="IPR012910">
    <property type="entry name" value="Plug_dom"/>
</dbReference>
<dbReference type="GO" id="GO:0009279">
    <property type="term" value="C:cell outer membrane"/>
    <property type="evidence" value="ECO:0007669"/>
    <property type="project" value="UniProtKB-SubCell"/>
</dbReference>
<name>A0A8H9FVT6_9SPHI</name>
<evidence type="ECO:0000259" key="2">
    <source>
        <dbReference type="Pfam" id="PF07715"/>
    </source>
</evidence>
<dbReference type="Gene3D" id="2.60.40.1120">
    <property type="entry name" value="Carboxypeptidase-like, regulatory domain"/>
    <property type="match status" value="1"/>
</dbReference>
<dbReference type="AlphaFoldDB" id="A0A8H9FVT6"/>
<evidence type="ECO:0000256" key="1">
    <source>
        <dbReference type="PROSITE-ProRule" id="PRU01360"/>
    </source>
</evidence>
<keyword evidence="1" id="KW-1134">Transmembrane beta strand</keyword>
<dbReference type="NCBIfam" id="TIGR04057">
    <property type="entry name" value="SusC_RagA_signa"/>
    <property type="match status" value="1"/>
</dbReference>
<keyword evidence="4" id="KW-1185">Reference proteome</keyword>
<comment type="subcellular location">
    <subcellularLocation>
        <location evidence="1">Cell outer membrane</location>
        <topology evidence="1">Multi-pass membrane protein</topology>
    </subcellularLocation>
</comment>
<dbReference type="InterPro" id="IPR037066">
    <property type="entry name" value="Plug_dom_sf"/>
</dbReference>
<dbReference type="InterPro" id="IPR023996">
    <property type="entry name" value="TonB-dep_OMP_SusC/RagA"/>
</dbReference>
<dbReference type="SUPFAM" id="SSF56935">
    <property type="entry name" value="Porins"/>
    <property type="match status" value="1"/>
</dbReference>
<dbReference type="InterPro" id="IPR023997">
    <property type="entry name" value="TonB-dep_OMP_SusC/RagA_CS"/>
</dbReference>
<protein>
    <submittedName>
        <fullName evidence="3">SusC/RagA family TonB-linked outer membrane protein</fullName>
    </submittedName>
</protein>
<feature type="domain" description="TonB-dependent receptor plug" evidence="2">
    <location>
        <begin position="100"/>
        <end position="207"/>
    </location>
</feature>
<dbReference type="Pfam" id="PF07715">
    <property type="entry name" value="Plug"/>
    <property type="match status" value="1"/>
</dbReference>
<dbReference type="InterPro" id="IPR008969">
    <property type="entry name" value="CarboxyPept-like_regulatory"/>
</dbReference>
<comment type="similarity">
    <text evidence="1">Belongs to the TonB-dependent receptor family.</text>
</comment>
<organism evidence="3 4">
    <name type="scientific">Sphingobacterium cellulitidis</name>
    <dbReference type="NCBI Taxonomy" id="1768011"/>
    <lineage>
        <taxon>Bacteria</taxon>
        <taxon>Pseudomonadati</taxon>
        <taxon>Bacteroidota</taxon>
        <taxon>Sphingobacteriia</taxon>
        <taxon>Sphingobacteriales</taxon>
        <taxon>Sphingobacteriaceae</taxon>
        <taxon>Sphingobacterium</taxon>
    </lineage>
</organism>
<keyword evidence="1" id="KW-0472">Membrane</keyword>
<sequence>MGEVRLFVQDQQVFSGKVTDESSHPIQGATVKNLNSGISTQTDVNGQFSLKASKGESIQISFVGFDSKIFAVDQQTTFMLTSNSSNLEELVVVGYGTQKKVNLSGAVDFVSGKELESRPISNVSQGLQGLVPNLNVQFNSGAPGEAAKINIRGITSINGGDPLILLDNVPISSAELNRVSPQDIESLSVIKDASAAAIYGARASFGVILITTKSGKGALKINYSNNFTWNTPTVIPKKITDPYVFSRLLETSTDNTPWDNVNFSEQYYQYAKERSDNPGIADVRKDPSNPKQWEYMGNQDWTRYFLSDWNNTHNHDLSISGSSEKVNYYLSAGYNRQNSPIKIADDYFDRYSIRSKINYKLTDFLSVGNNTVVGLNKRISPSQIDMFEIYHVFPTSVLKNPDGSWAYSDVQRNVGAGRIAAKMVDGGQSKINRNDLQSTFNAELRLFDSKFKINADYTFQRNTANFNRYTTKYKIGYGPEDIREEGESGAFRQAGFSYYNVYNIFGTYNQNFGKHHVTGVLGFSQEDYRLENFTVEKKGLISELFPTIALATGTTNANEEIDKYALRGAFYRLNYIYNDKYIVEFNGRYDGSSRFAKDSRFGFFPSGSLAWLINKENFMSEVNWLSQLKLRGSYGELGNQSVTDFGYIPTMEPYESGYLINGKINPSIKAPGLVSKRYTWEKVTTYNLGLDFGFMQNKLNGSFDIYRRNTMGMLTFGKELPKILGVKEPNENAADLATNGWEFTLSYNDSKDVSGSILNFGATFVLSDSYSKITKFDNPNKRITQFYNGMKMGEIWGLESDGFFQNAEEISKLDQQSIIPWGALSIVPGWPKFVDQDGNGKIEKGYILGDTKDLKIIGNSTPRYNFGLNLNASWKGFDVRAFFQGIGKRDYYPLDYLYWGVYQQPYGNIYSHLLDFYRPNNDSDADRAKHSAAYLALGLADQNLDAKYPVLQSWLADLNLGTRVDEAQGAAIPQTRYLLNAAYLRFKNLTIGYSLPNRMLQKANVKNLRIYVSAENLMEWSAVKDFFDPEVLNINTYTDPTKARRREGNGVMYPFQRSFSAGLQLTF</sequence>
<reference evidence="3" key="1">
    <citation type="journal article" date="2014" name="Int. J. Syst. Evol. Microbiol.">
        <title>Complete genome sequence of Corynebacterium casei LMG S-19264T (=DSM 44701T), isolated from a smear-ripened cheese.</title>
        <authorList>
            <consortium name="US DOE Joint Genome Institute (JGI-PGF)"/>
            <person name="Walter F."/>
            <person name="Albersmeier A."/>
            <person name="Kalinowski J."/>
            <person name="Ruckert C."/>
        </authorList>
    </citation>
    <scope>NUCLEOTIDE SEQUENCE</scope>
    <source>
        <strain evidence="3">CGMCC 1.15966</strain>
    </source>
</reference>
<dbReference type="PROSITE" id="PS52016">
    <property type="entry name" value="TONB_DEPENDENT_REC_3"/>
    <property type="match status" value="1"/>
</dbReference>
<comment type="caution">
    <text evidence="3">The sequence shown here is derived from an EMBL/GenBank/DDBJ whole genome shotgun (WGS) entry which is preliminary data.</text>
</comment>
<keyword evidence="1" id="KW-0813">Transport</keyword>
<evidence type="ECO:0000313" key="3">
    <source>
        <dbReference type="EMBL" id="GGE08087.1"/>
    </source>
</evidence>
<dbReference type="Pfam" id="PF13715">
    <property type="entry name" value="CarbopepD_reg_2"/>
    <property type="match status" value="1"/>
</dbReference>
<evidence type="ECO:0000313" key="4">
    <source>
        <dbReference type="Proteomes" id="UP000614460"/>
    </source>
</evidence>
<reference evidence="3" key="2">
    <citation type="submission" date="2020-09" db="EMBL/GenBank/DDBJ databases">
        <authorList>
            <person name="Sun Q."/>
            <person name="Zhou Y."/>
        </authorList>
    </citation>
    <scope>NUCLEOTIDE SEQUENCE</scope>
    <source>
        <strain evidence="3">CGMCC 1.15966</strain>
    </source>
</reference>
<dbReference type="SUPFAM" id="SSF49464">
    <property type="entry name" value="Carboxypeptidase regulatory domain-like"/>
    <property type="match status" value="1"/>
</dbReference>
<gene>
    <name evidence="3" type="ORF">GCM10011516_02320</name>
</gene>
<dbReference type="Proteomes" id="UP000614460">
    <property type="component" value="Unassembled WGS sequence"/>
</dbReference>